<proteinExistence type="predicted"/>
<keyword evidence="5" id="KW-1133">Transmembrane helix</keyword>
<evidence type="ECO:0000259" key="6">
    <source>
        <dbReference type="PROSITE" id="PS50072"/>
    </source>
</evidence>
<evidence type="ECO:0000256" key="2">
    <source>
        <dbReference type="ARBA" id="ARBA00023078"/>
    </source>
</evidence>
<accession>A0AAW9Q2R0</accession>
<dbReference type="Gene3D" id="2.40.100.10">
    <property type="entry name" value="Cyclophilin-like"/>
    <property type="match status" value="1"/>
</dbReference>
<dbReference type="PROSITE" id="PS51257">
    <property type="entry name" value="PROKAR_LIPOPROTEIN"/>
    <property type="match status" value="1"/>
</dbReference>
<comment type="caution">
    <text evidence="7">The sequence shown here is derived from an EMBL/GenBank/DDBJ whole genome shotgun (WGS) entry which is preliminary data.</text>
</comment>
<dbReference type="SUPFAM" id="SSF101112">
    <property type="entry name" value="Oxygen-evolving enhancer protein 3"/>
    <property type="match status" value="1"/>
</dbReference>
<evidence type="ECO:0000256" key="5">
    <source>
        <dbReference type="SAM" id="Phobius"/>
    </source>
</evidence>
<dbReference type="PROSITE" id="PS50072">
    <property type="entry name" value="CSA_PPIASE_2"/>
    <property type="match status" value="1"/>
</dbReference>
<keyword evidence="8" id="KW-1185">Reference proteome</keyword>
<feature type="domain" description="PPIase cyclophilin-type" evidence="6">
    <location>
        <begin position="185"/>
        <end position="345"/>
    </location>
</feature>
<dbReference type="GO" id="GO:0003755">
    <property type="term" value="F:peptidyl-prolyl cis-trans isomerase activity"/>
    <property type="evidence" value="ECO:0007669"/>
    <property type="project" value="UniProtKB-KW"/>
</dbReference>
<evidence type="ECO:0000256" key="1">
    <source>
        <dbReference type="ARBA" id="ARBA00013194"/>
    </source>
</evidence>
<evidence type="ECO:0000313" key="8">
    <source>
        <dbReference type="Proteomes" id="UP001333818"/>
    </source>
</evidence>
<dbReference type="InterPro" id="IPR002130">
    <property type="entry name" value="Cyclophilin-type_PPIase_dom"/>
</dbReference>
<gene>
    <name evidence="7" type="ORF">V2H45_22595</name>
</gene>
<keyword evidence="3" id="KW-0697">Rotamase</keyword>
<protein>
    <recommendedName>
        <fullName evidence="1">peptidylprolyl isomerase</fullName>
        <ecNumber evidence="1">5.2.1.8</ecNumber>
    </recommendedName>
</protein>
<evidence type="ECO:0000256" key="3">
    <source>
        <dbReference type="ARBA" id="ARBA00023110"/>
    </source>
</evidence>
<dbReference type="SUPFAM" id="SSF50891">
    <property type="entry name" value="Cyclophilin-like"/>
    <property type="match status" value="1"/>
</dbReference>
<dbReference type="Pfam" id="PF21329">
    <property type="entry name" value="CYP38_PsbQ-like"/>
    <property type="match status" value="1"/>
</dbReference>
<organism evidence="7 8">
    <name type="scientific">Tumidithrix elongata BACA0141</name>
    <dbReference type="NCBI Taxonomy" id="2716417"/>
    <lineage>
        <taxon>Bacteria</taxon>
        <taxon>Bacillati</taxon>
        <taxon>Cyanobacteriota</taxon>
        <taxon>Cyanophyceae</taxon>
        <taxon>Pseudanabaenales</taxon>
        <taxon>Pseudanabaenaceae</taxon>
        <taxon>Tumidithrix</taxon>
        <taxon>Tumidithrix elongata</taxon>
    </lineage>
</organism>
<dbReference type="EMBL" id="JAZBJZ010000141">
    <property type="protein sequence ID" value="MEE3719537.1"/>
    <property type="molecule type" value="Genomic_DNA"/>
</dbReference>
<keyword evidence="5" id="KW-0472">Membrane</keyword>
<dbReference type="PANTHER" id="PTHR43246">
    <property type="entry name" value="PEPTIDYL-PROLYL CIS-TRANS ISOMERASE CYP38, CHLOROPLASTIC"/>
    <property type="match status" value="1"/>
</dbReference>
<dbReference type="AlphaFoldDB" id="A0AAW9Q2R0"/>
<dbReference type="EC" id="5.2.1.8" evidence="1"/>
<dbReference type="InterPro" id="IPR029000">
    <property type="entry name" value="Cyclophilin-like_dom_sf"/>
</dbReference>
<reference evidence="7" key="1">
    <citation type="submission" date="2024-01" db="EMBL/GenBank/DDBJ databases">
        <title>Bank of Algae and Cyanobacteria of the Azores (BACA) strain genomes.</title>
        <authorList>
            <person name="Luz R."/>
            <person name="Cordeiro R."/>
            <person name="Fonseca A."/>
            <person name="Goncalves V."/>
        </authorList>
    </citation>
    <scope>NUCLEOTIDE SEQUENCE</scope>
    <source>
        <strain evidence="7">BACA0141</strain>
    </source>
</reference>
<keyword evidence="2" id="KW-0793">Thylakoid</keyword>
<sequence>MVRNKFLANWSLTAVAIAMTFLIAIGCVVYPQPSFAALPNKSAIKDARVLLRNALPVDNLIVREIQLKLEGMPRQANLKRWKGLSKDIDSILSNVSQKREQILASVIPTAKQSAEENLTSLNNVVISLQEAIATKDRNNIKPLSEKALEYVGTVESQMVQAFPFEVPAKYAGLPQLKGRAIVEMETEKGSFTMTLDGFSAPVNAGQFVDLVQRGFYNGLTFNRADDNFFLQAGDPAGEADGFVDPATGKVRTVPLEIRVVNKKDPVYEHTFDELGLVGTLPVLPFSAYGTVAMAHPGSDPNGGSSQFFLYLFESDLTPAGLNLIDGNYTAFGYVTTGEEVLRKLKLGDKILSARVISGLENLVTSK</sequence>
<dbReference type="InterPro" id="IPR023222">
    <property type="entry name" value="PsbQ-like_dom_sf"/>
</dbReference>
<dbReference type="Proteomes" id="UP001333818">
    <property type="component" value="Unassembled WGS sequence"/>
</dbReference>
<name>A0AAW9Q2R0_9CYAN</name>
<dbReference type="Gene3D" id="1.20.120.290">
    <property type="entry name" value="Oxygen-evolving enhancer protein 3 (PsbQ), four-helix up-down bundle"/>
    <property type="match status" value="1"/>
</dbReference>
<dbReference type="RefSeq" id="WP_330485973.1">
    <property type="nucleotide sequence ID" value="NZ_JAZBJZ010000141.1"/>
</dbReference>
<dbReference type="CDD" id="cd01924">
    <property type="entry name" value="cyclophilin_TLP40_like"/>
    <property type="match status" value="1"/>
</dbReference>
<feature type="transmembrane region" description="Helical" evidence="5">
    <location>
        <begin position="7"/>
        <end position="31"/>
    </location>
</feature>
<dbReference type="InterPro" id="IPR048563">
    <property type="entry name" value="CYP38_PsbQ-like"/>
</dbReference>
<evidence type="ECO:0000313" key="7">
    <source>
        <dbReference type="EMBL" id="MEE3719537.1"/>
    </source>
</evidence>
<keyword evidence="4 7" id="KW-0413">Isomerase</keyword>
<dbReference type="InterPro" id="IPR044665">
    <property type="entry name" value="E_coli_cyclophilin_A-like"/>
</dbReference>
<evidence type="ECO:0000256" key="4">
    <source>
        <dbReference type="ARBA" id="ARBA00023235"/>
    </source>
</evidence>
<keyword evidence="5" id="KW-0812">Transmembrane</keyword>
<dbReference type="Pfam" id="PF00160">
    <property type="entry name" value="Pro_isomerase"/>
    <property type="match status" value="1"/>
</dbReference>